<dbReference type="OrthoDB" id="10433572at2759"/>
<dbReference type="GeneID" id="25336446"/>
<sequence length="114" mass="12339">MDFNTLDLLHTKCKDTLQKLLRPHYLALIPKWIAEASPSSLRGVSFLGTILAADNFHVFETTTPSALHDCCGPVCKDAAGGGSPQAGLKNGNLMKQTSPRNGKSHKPSERPKNQ</sequence>
<dbReference type="RefSeq" id="XP_013333483.1">
    <property type="nucleotide sequence ID" value="XM_013478029.1"/>
</dbReference>
<keyword evidence="3" id="KW-1185">Reference proteome</keyword>
<gene>
    <name evidence="2" type="ORF">EMWEY_00024600</name>
</gene>
<dbReference type="Proteomes" id="UP000030763">
    <property type="component" value="Unassembled WGS sequence"/>
</dbReference>
<feature type="region of interest" description="Disordered" evidence="1">
    <location>
        <begin position="81"/>
        <end position="114"/>
    </location>
</feature>
<name>U6M167_EIMMA</name>
<evidence type="ECO:0000313" key="2">
    <source>
        <dbReference type="EMBL" id="CDJ56833.1"/>
    </source>
</evidence>
<proteinExistence type="predicted"/>
<dbReference type="EMBL" id="HG719129">
    <property type="protein sequence ID" value="CDJ56833.1"/>
    <property type="molecule type" value="Genomic_DNA"/>
</dbReference>
<reference evidence="2" key="2">
    <citation type="submission" date="2013-10" db="EMBL/GenBank/DDBJ databases">
        <authorList>
            <person name="Aslett M."/>
        </authorList>
    </citation>
    <scope>NUCLEOTIDE SEQUENCE [LARGE SCALE GENOMIC DNA]</scope>
    <source>
        <strain evidence="2">Weybridge</strain>
    </source>
</reference>
<reference evidence="2" key="1">
    <citation type="submission" date="2013-10" db="EMBL/GenBank/DDBJ databases">
        <title>Genomic analysis of the causative agents of coccidiosis in chickens.</title>
        <authorList>
            <person name="Reid A.J."/>
            <person name="Blake D."/>
            <person name="Billington K."/>
            <person name="Browne H."/>
            <person name="Dunn M."/>
            <person name="Hung S."/>
            <person name="Kawahara F."/>
            <person name="Miranda-Saavedra D."/>
            <person name="Mourier T."/>
            <person name="Nagra H."/>
            <person name="Otto T.D."/>
            <person name="Rawlings N."/>
            <person name="Sanchez A."/>
            <person name="Sanders M."/>
            <person name="Subramaniam C."/>
            <person name="Tay Y."/>
            <person name="Dear P."/>
            <person name="Doerig C."/>
            <person name="Gruber A."/>
            <person name="Parkinson J."/>
            <person name="Shirley M."/>
            <person name="Wan K.L."/>
            <person name="Berriman M."/>
            <person name="Tomley F."/>
            <person name="Pain A."/>
        </authorList>
    </citation>
    <scope>NUCLEOTIDE SEQUENCE [LARGE SCALE GENOMIC DNA]</scope>
    <source>
        <strain evidence="2">Weybridge</strain>
    </source>
</reference>
<protein>
    <submittedName>
        <fullName evidence="2">Uncharacterized protein</fullName>
    </submittedName>
</protein>
<evidence type="ECO:0000313" key="3">
    <source>
        <dbReference type="Proteomes" id="UP000030763"/>
    </source>
</evidence>
<accession>U6M167</accession>
<organism evidence="2 3">
    <name type="scientific">Eimeria maxima</name>
    <name type="common">Coccidian parasite</name>
    <dbReference type="NCBI Taxonomy" id="5804"/>
    <lineage>
        <taxon>Eukaryota</taxon>
        <taxon>Sar</taxon>
        <taxon>Alveolata</taxon>
        <taxon>Apicomplexa</taxon>
        <taxon>Conoidasida</taxon>
        <taxon>Coccidia</taxon>
        <taxon>Eucoccidiorida</taxon>
        <taxon>Eimeriorina</taxon>
        <taxon>Eimeriidae</taxon>
        <taxon>Eimeria</taxon>
    </lineage>
</organism>
<evidence type="ECO:0000256" key="1">
    <source>
        <dbReference type="SAM" id="MobiDB-lite"/>
    </source>
</evidence>
<dbReference type="AlphaFoldDB" id="U6M167"/>
<dbReference type="VEuPathDB" id="ToxoDB:EMWEY_00024600"/>